<dbReference type="PANTHER" id="PTHR42690">
    <property type="entry name" value="THREONINE SYNTHASE FAMILY MEMBER"/>
    <property type="match status" value="1"/>
</dbReference>
<organism evidence="15 16">
    <name type="scientific">Denitrovibrio acetiphilus (strain DSM 12809 / NBRC 114555 / N2460)</name>
    <dbReference type="NCBI Taxonomy" id="522772"/>
    <lineage>
        <taxon>Bacteria</taxon>
        <taxon>Pseudomonadati</taxon>
        <taxon>Deferribacterota</taxon>
        <taxon>Deferribacteres</taxon>
        <taxon>Deferribacterales</taxon>
        <taxon>Geovibrionaceae</taxon>
        <taxon>Denitrovibrio</taxon>
    </lineage>
</organism>
<comment type="pathway">
    <text evidence="2">Amino-acid biosynthesis; L-threonine biosynthesis; L-threonine from L-aspartate: step 5/5.</text>
</comment>
<dbReference type="NCBIfam" id="TIGR00260">
    <property type="entry name" value="thrC"/>
    <property type="match status" value="1"/>
</dbReference>
<dbReference type="FunFam" id="3.90.1380.10:FF:000003">
    <property type="entry name" value="THR4p Threonine synthase"/>
    <property type="match status" value="1"/>
</dbReference>
<dbReference type="InterPro" id="IPR037158">
    <property type="entry name" value="Thr_synth_N_sf"/>
</dbReference>
<evidence type="ECO:0000256" key="4">
    <source>
        <dbReference type="ARBA" id="ARBA00013028"/>
    </source>
</evidence>
<feature type="modified residue" description="N6-(pyridoxal phosphate)lysine" evidence="12">
    <location>
        <position position="109"/>
    </location>
</feature>
<feature type="domain" description="Threonine synthase N-terminal" evidence="14">
    <location>
        <begin position="2"/>
        <end position="78"/>
    </location>
</feature>
<dbReference type="GO" id="GO:0030170">
    <property type="term" value="F:pyridoxal phosphate binding"/>
    <property type="evidence" value="ECO:0007669"/>
    <property type="project" value="InterPro"/>
</dbReference>
<dbReference type="InterPro" id="IPR036052">
    <property type="entry name" value="TrpB-like_PALP_sf"/>
</dbReference>
<evidence type="ECO:0000313" key="15">
    <source>
        <dbReference type="EMBL" id="ADD69216.1"/>
    </source>
</evidence>
<dbReference type="PROSITE" id="PS00165">
    <property type="entry name" value="DEHYDRATASE_SER_THR"/>
    <property type="match status" value="1"/>
</dbReference>
<dbReference type="Gene3D" id="3.90.1380.10">
    <property type="entry name" value="Threonine synthase, N-terminal domain"/>
    <property type="match status" value="1"/>
</dbReference>
<dbReference type="OrthoDB" id="9763107at2"/>
<comment type="catalytic activity">
    <reaction evidence="10">
        <text>O-phospho-L-homoserine + H2O = L-threonine + phosphate</text>
        <dbReference type="Rhea" id="RHEA:10840"/>
        <dbReference type="ChEBI" id="CHEBI:15377"/>
        <dbReference type="ChEBI" id="CHEBI:43474"/>
        <dbReference type="ChEBI" id="CHEBI:57590"/>
        <dbReference type="ChEBI" id="CHEBI:57926"/>
        <dbReference type="EC" id="4.2.3.1"/>
    </reaction>
</comment>
<keyword evidence="6" id="KW-0028">Amino-acid biosynthesis</keyword>
<evidence type="ECO:0000256" key="9">
    <source>
        <dbReference type="ARBA" id="ARBA00023239"/>
    </source>
</evidence>
<accession>D4H487</accession>
<keyword evidence="8 12" id="KW-0663">Pyridoxal phosphate</keyword>
<keyword evidence="7" id="KW-0791">Threonine biosynthesis</keyword>
<sequence>MNYISTRGQKGKVSFKDAVMMGLAEDGGLLLPESVPSVADKLDELAKLSYNELAYEIISLFAADIPETDLRTLIEKSYSSFTTPEVAPVVKKGGIYIQELFHGPTFAFKDVALQLLGNLFEYILKERSEKLNIIGATSGDTGSAAIYGVRGKDNINIFILHPKGRVSAVQEMQMTSVTDDNVFNLAIEGTFDDAQDIVKAAFGDIAYKKRYKLGAVNSINWARVLAQIVYYFYGYFQAKKQGAQKVRFVVPTGNFGNIFAGYFAKMMGLPLDKMILATNENNILSRFINNGDYSKKDVVQTYSPSMDIQIASNFERYLYFLCDRDSKALSEKMAELKTSGRISFSSDEMRNVHAEFATFSTSNELTEKTIKEFYDKTGYVLDPHTACGVSAALSMADADYICLSTAHPAKFPDVVEKATGLAPEKPEGIAKLENLDKKCITIENDLERVKDFVAKHV</sequence>
<dbReference type="Gene3D" id="3.40.50.1100">
    <property type="match status" value="2"/>
</dbReference>
<dbReference type="AlphaFoldDB" id="D4H487"/>
<reference evidence="15 16" key="1">
    <citation type="journal article" date="2010" name="Stand. Genomic Sci.">
        <title>Complete genome sequence of Denitrovibrio acetiphilus type strain (N2460).</title>
        <authorList>
            <person name="Kiss H."/>
            <person name="Lang E."/>
            <person name="Lapidus A."/>
            <person name="Copeland A."/>
            <person name="Nolan M."/>
            <person name="Glavina Del Rio T."/>
            <person name="Chen F."/>
            <person name="Lucas S."/>
            <person name="Tice H."/>
            <person name="Cheng J.F."/>
            <person name="Han C."/>
            <person name="Goodwin L."/>
            <person name="Pitluck S."/>
            <person name="Liolios K."/>
            <person name="Pati A."/>
            <person name="Ivanova N."/>
            <person name="Mavromatis K."/>
            <person name="Chen A."/>
            <person name="Palaniappan K."/>
            <person name="Land M."/>
            <person name="Hauser L."/>
            <person name="Chang Y.J."/>
            <person name="Jeffries C.D."/>
            <person name="Detter J.C."/>
            <person name="Brettin T."/>
            <person name="Spring S."/>
            <person name="Rohde M."/>
            <person name="Goker M."/>
            <person name="Woyke T."/>
            <person name="Bristow J."/>
            <person name="Eisen J.A."/>
            <person name="Markowitz V."/>
            <person name="Hugenholtz P."/>
            <person name="Kyrpides N.C."/>
            <person name="Klenk H.P."/>
        </authorList>
    </citation>
    <scope>NUCLEOTIDE SEQUENCE [LARGE SCALE GENOMIC DNA]</scope>
    <source>
        <strain evidence="16">DSM 12809 / NBRC 114555 / N2460</strain>
    </source>
</reference>
<evidence type="ECO:0000256" key="6">
    <source>
        <dbReference type="ARBA" id="ARBA00022605"/>
    </source>
</evidence>
<dbReference type="InParanoid" id="D4H487"/>
<evidence type="ECO:0000259" key="14">
    <source>
        <dbReference type="Pfam" id="PF14821"/>
    </source>
</evidence>
<feature type="domain" description="Tryptophan synthase beta chain-like PALP" evidence="13">
    <location>
        <begin position="93"/>
        <end position="315"/>
    </location>
</feature>
<dbReference type="CDD" id="cd01560">
    <property type="entry name" value="Thr-synth_2"/>
    <property type="match status" value="1"/>
</dbReference>
<evidence type="ECO:0000256" key="7">
    <source>
        <dbReference type="ARBA" id="ARBA00022697"/>
    </source>
</evidence>
<comment type="similarity">
    <text evidence="3">Belongs to the threonine synthase family.</text>
</comment>
<dbReference type="EMBL" id="CP001968">
    <property type="protein sequence ID" value="ADD69216.1"/>
    <property type="molecule type" value="Genomic_DNA"/>
</dbReference>
<comment type="cofactor">
    <cofactor evidence="1 12">
        <name>pyridoxal 5'-phosphate</name>
        <dbReference type="ChEBI" id="CHEBI:597326"/>
    </cofactor>
</comment>
<dbReference type="InterPro" id="IPR004450">
    <property type="entry name" value="Thr_synthase-like"/>
</dbReference>
<keyword evidence="16" id="KW-1185">Reference proteome</keyword>
<dbReference type="PANTHER" id="PTHR42690:SF1">
    <property type="entry name" value="THREONINE SYNTHASE-LIKE 2"/>
    <property type="match status" value="1"/>
</dbReference>
<dbReference type="InterPro" id="IPR001926">
    <property type="entry name" value="TrpB-like_PALP"/>
</dbReference>
<dbReference type="SUPFAM" id="SSF53686">
    <property type="entry name" value="Tryptophan synthase beta subunit-like PLP-dependent enzymes"/>
    <property type="match status" value="1"/>
</dbReference>
<evidence type="ECO:0000256" key="10">
    <source>
        <dbReference type="ARBA" id="ARBA00049144"/>
    </source>
</evidence>
<dbReference type="EC" id="4.2.3.1" evidence="4 11"/>
<dbReference type="KEGG" id="dap:Dacet_2455"/>
<evidence type="ECO:0000256" key="3">
    <source>
        <dbReference type="ARBA" id="ARBA00005517"/>
    </source>
</evidence>
<dbReference type="PaxDb" id="522772-Dacet_2455"/>
<proteinExistence type="inferred from homology"/>
<evidence type="ECO:0000259" key="13">
    <source>
        <dbReference type="Pfam" id="PF00291"/>
    </source>
</evidence>
<dbReference type="Pfam" id="PF00291">
    <property type="entry name" value="PALP"/>
    <property type="match status" value="1"/>
</dbReference>
<dbReference type="InterPro" id="IPR029144">
    <property type="entry name" value="Thr_synth_N"/>
</dbReference>
<evidence type="ECO:0000313" key="16">
    <source>
        <dbReference type="Proteomes" id="UP000002012"/>
    </source>
</evidence>
<evidence type="ECO:0000256" key="1">
    <source>
        <dbReference type="ARBA" id="ARBA00001933"/>
    </source>
</evidence>
<dbReference type="FunCoup" id="D4H487">
    <property type="interactions" value="336"/>
</dbReference>
<dbReference type="GO" id="GO:0004795">
    <property type="term" value="F:threonine synthase activity"/>
    <property type="evidence" value="ECO:0007669"/>
    <property type="project" value="UniProtKB-UniRule"/>
</dbReference>
<evidence type="ECO:0000256" key="5">
    <source>
        <dbReference type="ARBA" id="ARBA00018679"/>
    </source>
</evidence>
<protein>
    <recommendedName>
        <fullName evidence="5 11">Threonine synthase</fullName>
        <ecNumber evidence="4 11">4.2.3.1</ecNumber>
    </recommendedName>
</protein>
<dbReference type="HOGENOM" id="CLU_015170_1_0_0"/>
<dbReference type="Proteomes" id="UP000002012">
    <property type="component" value="Chromosome"/>
</dbReference>
<dbReference type="Pfam" id="PF14821">
    <property type="entry name" value="Thr_synth_N"/>
    <property type="match status" value="1"/>
</dbReference>
<dbReference type="GO" id="GO:0009088">
    <property type="term" value="P:threonine biosynthetic process"/>
    <property type="evidence" value="ECO:0007669"/>
    <property type="project" value="UniProtKB-UniRule"/>
</dbReference>
<dbReference type="RefSeq" id="WP_013011717.1">
    <property type="nucleotide sequence ID" value="NC_013943.1"/>
</dbReference>
<keyword evidence="9 15" id="KW-0456">Lyase</keyword>
<evidence type="ECO:0000256" key="11">
    <source>
        <dbReference type="NCBIfam" id="TIGR00260"/>
    </source>
</evidence>
<dbReference type="UniPathway" id="UPA00050">
    <property type="reaction ID" value="UER00065"/>
</dbReference>
<dbReference type="InterPro" id="IPR051166">
    <property type="entry name" value="Threonine_Synthase"/>
</dbReference>
<dbReference type="InterPro" id="IPR000634">
    <property type="entry name" value="Ser/Thr_deHydtase_PyrdxlP-BS"/>
</dbReference>
<evidence type="ECO:0000256" key="2">
    <source>
        <dbReference type="ARBA" id="ARBA00004979"/>
    </source>
</evidence>
<gene>
    <name evidence="15" type="ordered locus">Dacet_2455</name>
</gene>
<evidence type="ECO:0000256" key="12">
    <source>
        <dbReference type="PIRSR" id="PIRSR604450-51"/>
    </source>
</evidence>
<evidence type="ECO:0000256" key="8">
    <source>
        <dbReference type="ARBA" id="ARBA00022898"/>
    </source>
</evidence>
<dbReference type="Pfam" id="PF24857">
    <property type="entry name" value="THR4_C"/>
    <property type="match status" value="1"/>
</dbReference>
<name>D4H487_DENA2</name>
<dbReference type="STRING" id="522772.Dacet_2455"/>
<dbReference type="eggNOG" id="COG0498">
    <property type="taxonomic scope" value="Bacteria"/>
</dbReference>